<name>A0A9Q1BEG8_HOLLE</name>
<comment type="cofactor">
    <cofactor evidence="5">
        <name>heme</name>
        <dbReference type="ChEBI" id="CHEBI:30413"/>
    </cofactor>
</comment>
<keyword evidence="5 6" id="KW-0408">Iron</keyword>
<dbReference type="InterPro" id="IPR036396">
    <property type="entry name" value="Cyt_P450_sf"/>
</dbReference>
<evidence type="ECO:0000256" key="4">
    <source>
        <dbReference type="ARBA" id="ARBA00023136"/>
    </source>
</evidence>
<keyword evidence="6" id="KW-0503">Monooxygenase</keyword>
<dbReference type="GO" id="GO:0005789">
    <property type="term" value="C:endoplasmic reticulum membrane"/>
    <property type="evidence" value="ECO:0007669"/>
    <property type="project" value="UniProtKB-SubCell"/>
</dbReference>
<dbReference type="GO" id="GO:0005506">
    <property type="term" value="F:iron ion binding"/>
    <property type="evidence" value="ECO:0007669"/>
    <property type="project" value="InterPro"/>
</dbReference>
<gene>
    <name evidence="7" type="ORF">HOLleu_37380</name>
</gene>
<dbReference type="InterPro" id="IPR050196">
    <property type="entry name" value="Cytochrome_P450_Monoox"/>
</dbReference>
<evidence type="ECO:0000313" key="7">
    <source>
        <dbReference type="EMBL" id="KAJ8022473.1"/>
    </source>
</evidence>
<keyword evidence="6" id="KW-0560">Oxidoreductase</keyword>
<evidence type="ECO:0000256" key="5">
    <source>
        <dbReference type="PIRSR" id="PIRSR602401-1"/>
    </source>
</evidence>
<comment type="subcellular location">
    <subcellularLocation>
        <location evidence="1">Endoplasmic reticulum membrane</location>
    </subcellularLocation>
</comment>
<dbReference type="SUPFAM" id="SSF48264">
    <property type="entry name" value="Cytochrome P450"/>
    <property type="match status" value="1"/>
</dbReference>
<dbReference type="Gene3D" id="1.10.630.10">
    <property type="entry name" value="Cytochrome P450"/>
    <property type="match status" value="1"/>
</dbReference>
<dbReference type="PRINTS" id="PR00385">
    <property type="entry name" value="P450"/>
</dbReference>
<accession>A0A9Q1BEG8</accession>
<comment type="similarity">
    <text evidence="2 6">Belongs to the cytochrome P450 family.</text>
</comment>
<dbReference type="PRINTS" id="PR00463">
    <property type="entry name" value="EP450I"/>
</dbReference>
<proteinExistence type="inferred from homology"/>
<dbReference type="PANTHER" id="PTHR24291">
    <property type="entry name" value="CYTOCHROME P450 FAMILY 4"/>
    <property type="match status" value="1"/>
</dbReference>
<dbReference type="InterPro" id="IPR002401">
    <property type="entry name" value="Cyt_P450_E_grp-I"/>
</dbReference>
<keyword evidence="3" id="KW-0256">Endoplasmic reticulum</keyword>
<keyword evidence="4" id="KW-0472">Membrane</keyword>
<dbReference type="GO" id="GO:0016705">
    <property type="term" value="F:oxidoreductase activity, acting on paired donors, with incorporation or reduction of molecular oxygen"/>
    <property type="evidence" value="ECO:0007669"/>
    <property type="project" value="InterPro"/>
</dbReference>
<keyword evidence="8" id="KW-1185">Reference proteome</keyword>
<dbReference type="OrthoDB" id="1470350at2759"/>
<organism evidence="7 8">
    <name type="scientific">Holothuria leucospilota</name>
    <name type="common">Black long sea cucumber</name>
    <name type="synonym">Mertensiothuria leucospilota</name>
    <dbReference type="NCBI Taxonomy" id="206669"/>
    <lineage>
        <taxon>Eukaryota</taxon>
        <taxon>Metazoa</taxon>
        <taxon>Echinodermata</taxon>
        <taxon>Eleutherozoa</taxon>
        <taxon>Echinozoa</taxon>
        <taxon>Holothuroidea</taxon>
        <taxon>Aspidochirotacea</taxon>
        <taxon>Aspidochirotida</taxon>
        <taxon>Holothuriidae</taxon>
        <taxon>Holothuria</taxon>
    </lineage>
</organism>
<dbReference type="Pfam" id="PF00067">
    <property type="entry name" value="p450"/>
    <property type="match status" value="1"/>
</dbReference>
<dbReference type="InterPro" id="IPR017972">
    <property type="entry name" value="Cyt_P450_CS"/>
</dbReference>
<dbReference type="PROSITE" id="PS00086">
    <property type="entry name" value="CYTOCHROME_P450"/>
    <property type="match status" value="1"/>
</dbReference>
<dbReference type="EMBL" id="JAIZAY010000020">
    <property type="protein sequence ID" value="KAJ8022473.1"/>
    <property type="molecule type" value="Genomic_DNA"/>
</dbReference>
<comment type="caution">
    <text evidence="7">The sequence shown here is derived from an EMBL/GenBank/DDBJ whole genome shotgun (WGS) entry which is preliminary data.</text>
</comment>
<dbReference type="GO" id="GO:0004497">
    <property type="term" value="F:monooxygenase activity"/>
    <property type="evidence" value="ECO:0007669"/>
    <property type="project" value="UniProtKB-KW"/>
</dbReference>
<dbReference type="InterPro" id="IPR001128">
    <property type="entry name" value="Cyt_P450"/>
</dbReference>
<dbReference type="Proteomes" id="UP001152320">
    <property type="component" value="Chromosome 20"/>
</dbReference>
<dbReference type="PANTHER" id="PTHR24291:SF189">
    <property type="entry name" value="CYTOCHROME P450 4C3-RELATED"/>
    <property type="match status" value="1"/>
</dbReference>
<keyword evidence="5 6" id="KW-0479">Metal-binding</keyword>
<sequence length="519" mass="59636">MAISIGLASLIVVAVSMAAYFFVRQVKLWHTMSHFERAVPGRAYPLIGHAYMFDRDPRAFFQRMRRWFVELAFEDKERKSRVVWMGPVPVIFPGNPEDIETILSSSKLLEKGTFYRMLMPWLGDGLLLSKGKKWQKRRKLLTPSFHFSVLASFIDIFNEQAQILTEKFRTLNGQNSVDIFPMVTYCTLDVICATAMGKNIGAQKGNNKEYVQAIIAMSDLIQERQKYPWLWIDAIYGLLPSGKIHNRYLEILHKMTKSVIYERLGEKQQMNGIKETSKVSSNGTIGKRKKMAFLDLLLEVHEEDASFTIDDIREEVDTFMFEGHDTTAAAISWVLFMLGHHPEVQEKVHKELDQVFGNDRDRYVTSEDIQKLQYLGCVIKETLRMYPSVPLIGRQLEEDTIMSGHMVPKGTLVIIGIFFLHRSLDYYPEPDVFNPDNFLPENVEGRHPFVYIPFSAGPRNCIGQKFAMMEEKVILATLLRKLKFHSLQPIEDVNPIGNLILRPSDGISDGLIMEVTLRT</sequence>
<evidence type="ECO:0000256" key="3">
    <source>
        <dbReference type="ARBA" id="ARBA00022824"/>
    </source>
</evidence>
<evidence type="ECO:0000313" key="8">
    <source>
        <dbReference type="Proteomes" id="UP001152320"/>
    </source>
</evidence>
<dbReference type="GO" id="GO:0020037">
    <property type="term" value="F:heme binding"/>
    <property type="evidence" value="ECO:0007669"/>
    <property type="project" value="InterPro"/>
</dbReference>
<evidence type="ECO:0000256" key="6">
    <source>
        <dbReference type="RuleBase" id="RU000461"/>
    </source>
</evidence>
<dbReference type="AlphaFoldDB" id="A0A9Q1BEG8"/>
<feature type="binding site" description="axial binding residue" evidence="5">
    <location>
        <position position="461"/>
    </location>
    <ligand>
        <name>heme</name>
        <dbReference type="ChEBI" id="CHEBI:30413"/>
    </ligand>
    <ligandPart>
        <name>Fe</name>
        <dbReference type="ChEBI" id="CHEBI:18248"/>
    </ligandPart>
</feature>
<evidence type="ECO:0000256" key="2">
    <source>
        <dbReference type="ARBA" id="ARBA00010617"/>
    </source>
</evidence>
<reference evidence="7" key="1">
    <citation type="submission" date="2021-10" db="EMBL/GenBank/DDBJ databases">
        <title>Tropical sea cucumber genome reveals ecological adaptation and Cuvierian tubules defense mechanism.</title>
        <authorList>
            <person name="Chen T."/>
        </authorList>
    </citation>
    <scope>NUCLEOTIDE SEQUENCE</scope>
    <source>
        <strain evidence="7">Nanhai2018</strain>
        <tissue evidence="7">Muscle</tissue>
    </source>
</reference>
<protein>
    <submittedName>
        <fullName evidence="7">Cytochrome P450 4V2</fullName>
    </submittedName>
</protein>
<keyword evidence="5 6" id="KW-0349">Heme</keyword>
<evidence type="ECO:0000256" key="1">
    <source>
        <dbReference type="ARBA" id="ARBA00004586"/>
    </source>
</evidence>